<dbReference type="SFLD" id="SFLDS00003">
    <property type="entry name" value="Haloacid_Dehalogenase"/>
    <property type="match status" value="1"/>
</dbReference>
<dbReference type="GO" id="GO:0008967">
    <property type="term" value="F:phosphoglycolate phosphatase activity"/>
    <property type="evidence" value="ECO:0007669"/>
    <property type="project" value="TreeGrafter"/>
</dbReference>
<name>A0A0R1TG92_9LACO</name>
<proteinExistence type="predicted"/>
<evidence type="ECO:0000313" key="1">
    <source>
        <dbReference type="EMBL" id="KRL77576.1"/>
    </source>
</evidence>
<reference evidence="1 2" key="1">
    <citation type="journal article" date="2015" name="Genome Announc.">
        <title>Expanding the biotechnology potential of lactobacilli through comparative genomics of 213 strains and associated genera.</title>
        <authorList>
            <person name="Sun Z."/>
            <person name="Harris H.M."/>
            <person name="McCann A."/>
            <person name="Guo C."/>
            <person name="Argimon S."/>
            <person name="Zhang W."/>
            <person name="Yang X."/>
            <person name="Jeffery I.B."/>
            <person name="Cooney J.C."/>
            <person name="Kagawa T.F."/>
            <person name="Liu W."/>
            <person name="Song Y."/>
            <person name="Salvetti E."/>
            <person name="Wrobel A."/>
            <person name="Rasinkangas P."/>
            <person name="Parkhill J."/>
            <person name="Rea M.C."/>
            <person name="O'Sullivan O."/>
            <person name="Ritari J."/>
            <person name="Douillard F.P."/>
            <person name="Paul Ross R."/>
            <person name="Yang R."/>
            <person name="Briner A.E."/>
            <person name="Felis G.E."/>
            <person name="de Vos W.M."/>
            <person name="Barrangou R."/>
            <person name="Klaenhammer T.R."/>
            <person name="Caufield P.W."/>
            <person name="Cui Y."/>
            <person name="Zhang H."/>
            <person name="O'Toole P.W."/>
        </authorList>
    </citation>
    <scope>NUCLEOTIDE SEQUENCE [LARGE SCALE GENOMIC DNA]</scope>
    <source>
        <strain evidence="1 2">DSM 15833</strain>
    </source>
</reference>
<dbReference type="InterPro" id="IPR036412">
    <property type="entry name" value="HAD-like_sf"/>
</dbReference>
<dbReference type="GO" id="GO:0005829">
    <property type="term" value="C:cytosol"/>
    <property type="evidence" value="ECO:0007669"/>
    <property type="project" value="TreeGrafter"/>
</dbReference>
<organism evidence="1 2">
    <name type="scientific">Ligilactobacillus equi DSM 15833 = JCM 10991</name>
    <dbReference type="NCBI Taxonomy" id="1423740"/>
    <lineage>
        <taxon>Bacteria</taxon>
        <taxon>Bacillati</taxon>
        <taxon>Bacillota</taxon>
        <taxon>Bacilli</taxon>
        <taxon>Lactobacillales</taxon>
        <taxon>Lactobacillaceae</taxon>
        <taxon>Ligilactobacillus</taxon>
    </lineage>
</organism>
<dbReference type="Pfam" id="PF13419">
    <property type="entry name" value="HAD_2"/>
    <property type="match status" value="1"/>
</dbReference>
<dbReference type="FunFam" id="3.40.50.1000:FF:000022">
    <property type="entry name" value="Phosphoglycolate phosphatase"/>
    <property type="match status" value="1"/>
</dbReference>
<dbReference type="NCBIfam" id="TIGR01549">
    <property type="entry name" value="HAD-SF-IA-v1"/>
    <property type="match status" value="1"/>
</dbReference>
<dbReference type="AlphaFoldDB" id="A0A0R1TG92"/>
<dbReference type="SFLD" id="SFLDG01135">
    <property type="entry name" value="C1.5.6:_HAD__Beta-PGM__Phospha"/>
    <property type="match status" value="1"/>
</dbReference>
<comment type="caution">
    <text evidence="1">The sequence shown here is derived from an EMBL/GenBank/DDBJ whole genome shotgun (WGS) entry which is preliminary data.</text>
</comment>
<dbReference type="PANTHER" id="PTHR43434:SF26">
    <property type="entry name" value="PYROPHOSPHATASE PPAX"/>
    <property type="match status" value="1"/>
</dbReference>
<dbReference type="InterPro" id="IPR023198">
    <property type="entry name" value="PGP-like_dom2"/>
</dbReference>
<evidence type="ECO:0000313" key="2">
    <source>
        <dbReference type="Proteomes" id="UP000051048"/>
    </source>
</evidence>
<dbReference type="InterPro" id="IPR050155">
    <property type="entry name" value="HAD-like_hydrolase_sf"/>
</dbReference>
<dbReference type="Proteomes" id="UP000051048">
    <property type="component" value="Unassembled WGS sequence"/>
</dbReference>
<dbReference type="InterPro" id="IPR041492">
    <property type="entry name" value="HAD_2"/>
</dbReference>
<dbReference type="InterPro" id="IPR023214">
    <property type="entry name" value="HAD_sf"/>
</dbReference>
<dbReference type="PANTHER" id="PTHR43434">
    <property type="entry name" value="PHOSPHOGLYCOLATE PHOSPHATASE"/>
    <property type="match status" value="1"/>
</dbReference>
<dbReference type="PATRIC" id="fig|1423740.3.peg.1404"/>
<dbReference type="SUPFAM" id="SSF56784">
    <property type="entry name" value="HAD-like"/>
    <property type="match status" value="1"/>
</dbReference>
<accession>A0A0R1TG92</accession>
<gene>
    <name evidence="1" type="ORF">FC36_GL001303</name>
</gene>
<dbReference type="Gene3D" id="1.10.150.240">
    <property type="entry name" value="Putative phosphatase, domain 2"/>
    <property type="match status" value="1"/>
</dbReference>
<dbReference type="GO" id="GO:0006281">
    <property type="term" value="P:DNA repair"/>
    <property type="evidence" value="ECO:0007669"/>
    <property type="project" value="TreeGrafter"/>
</dbReference>
<dbReference type="InterPro" id="IPR006439">
    <property type="entry name" value="HAD-SF_hydro_IA"/>
</dbReference>
<dbReference type="SFLD" id="SFLDG01129">
    <property type="entry name" value="C1.5:_HAD__Beta-PGM__Phosphata"/>
    <property type="match status" value="1"/>
</dbReference>
<protein>
    <submittedName>
        <fullName evidence="1">Phosphatase</fullName>
    </submittedName>
</protein>
<sequence>MCERREKMENYFFDFDGTLADTRQVVVAAVQDSFTQFGLTQPDSVIILGYIGVPPETSFPQMGADLPPEKLATLCQFFRQAYSQHASEIELFAGISEVLGELQAQGKRLFIITSKTNTALQESAELLGILDYFEDVIGCDDVENYKPDPDGIELLVKRYDLEKAASVMIGDAIYDIQMGQAAGVATCGVKWGSQKWAQVQALNPTYQLTDPAEILKL</sequence>
<dbReference type="EMBL" id="AZFH01000166">
    <property type="protein sequence ID" value="KRL77576.1"/>
    <property type="molecule type" value="Genomic_DNA"/>
</dbReference>
<dbReference type="NCBIfam" id="TIGR01509">
    <property type="entry name" value="HAD-SF-IA-v3"/>
    <property type="match status" value="1"/>
</dbReference>
<dbReference type="STRING" id="1423740.FC36_GL001303"/>
<dbReference type="PRINTS" id="PR00413">
    <property type="entry name" value="HADHALOGNASE"/>
</dbReference>
<dbReference type="Gene3D" id="3.40.50.1000">
    <property type="entry name" value="HAD superfamily/HAD-like"/>
    <property type="match status" value="1"/>
</dbReference>